<keyword evidence="1" id="KW-0808">Transferase</keyword>
<dbReference type="InterPro" id="IPR011009">
    <property type="entry name" value="Kinase-like_dom_sf"/>
</dbReference>
<feature type="domain" description="Protein kinase" evidence="6">
    <location>
        <begin position="34"/>
        <end position="316"/>
    </location>
</feature>
<dbReference type="Pfam" id="PF00069">
    <property type="entry name" value="Pkinase"/>
    <property type="match status" value="1"/>
</dbReference>
<dbReference type="PANTHER" id="PTHR43289">
    <property type="entry name" value="MITOGEN-ACTIVATED PROTEIN KINASE KINASE KINASE 20-RELATED"/>
    <property type="match status" value="1"/>
</dbReference>
<dbReference type="Proteomes" id="UP001374893">
    <property type="component" value="Chromosome"/>
</dbReference>
<evidence type="ECO:0000313" key="8">
    <source>
        <dbReference type="Proteomes" id="UP001374893"/>
    </source>
</evidence>
<dbReference type="Gene3D" id="3.30.200.20">
    <property type="entry name" value="Phosphorylase Kinase, domain 1"/>
    <property type="match status" value="1"/>
</dbReference>
<evidence type="ECO:0000259" key="6">
    <source>
        <dbReference type="PROSITE" id="PS50011"/>
    </source>
</evidence>
<keyword evidence="4 5" id="KW-0067">ATP-binding</keyword>
<dbReference type="EMBL" id="AP024702">
    <property type="protein sequence ID" value="BCX47407.1"/>
    <property type="molecule type" value="Genomic_DNA"/>
</dbReference>
<dbReference type="SUPFAM" id="SSF50998">
    <property type="entry name" value="Quinoprotein alcohol dehydrogenase-like"/>
    <property type="match status" value="1"/>
</dbReference>
<gene>
    <name evidence="7" type="ORF">HAHE_13150</name>
</gene>
<dbReference type="SUPFAM" id="SSF56112">
    <property type="entry name" value="Protein kinase-like (PK-like)"/>
    <property type="match status" value="1"/>
</dbReference>
<sequence>MAGGLCPHCLLSGLLESDPKPRLGEAAGDAVGPYELLQVIGEGGMGSVWRARQLHPVEREVALKIIRLGMDTREIVSRFEAERQSLAMMDHPGIARVYEAGATDSGRPYFAMELVEGETVTSYCASRRLVLDARLRLFLEICEAVEHAHRKGVLHRDIKPSNVLVVDSPEGPRPKVIDFGIAKTLESRGGDGRTFFTRSGHAIGTPGYMSPEQAGAEPDIDTRSDVYSLGALLYEMLTGTPPFGTETFREAANAEVMRLIRETDPPRPSRRAMTADPPPVRIAPDLDRVVMKALARERERRYGGATLLGEDIRRFLDHEPVSATDPTLSYRAGKFIRKHRVPVGFAAGIVAALAIGLWLAKREASKARQAAALEREARLEVVETLADSHRDAGLQQSRDRDDGLAALWFTLAAQTADHDPRRAAANRLRARLHQSRAPVPIRYLEQPVPPDPVLEFDAESAFLHERSATGPDAVFDLEAGRPVDFGFALSAAAWLPRGRIAVSDGERVEIRGLADRATLSSFSIPDGGTQLLAASADGRLLFVGGRTPRVWDVEERRFASGVLEHPAAVSFAALSPDGQRVLTVDTEDQLRVFKVREGTQQARFEPIAVDPMGAADRLQARFSDDSGIVWARTELAMCLIDADSGEVLQKHPGLNVVSDFAPDGEASVSFLGMSSKNGTFPGFFRQIGDAAFLPDESGLYAAGLGEILDLRGERRSRIGLPGAPWRISPDGTLLAVRHPTGIVIYQIARPGPLVFVGTTTAGAIAVNRDGSLFASAGWNSPHHGETSTRAFKVEDGQPAGPVIETGFQQLCGAFLPGSHDFVTGGRETPIPVSPFYTIDPERTSRGVLQRWDVRSGERVAGPLILPVEPQTLAVHPSEPWFAVLGSDGTIWRVESDLSAVRTLAAPALGKRPPPGLPLRGNLLFSADGETLYANGLDTRVRAFEVRGGQLRFVTPEGQSFGQRMHLTDGVLLSPTRSSADPWLFDAGSGAPIAVDPGLRPGGGFGARLTPGGDLLVPGRQRIEWIDWRQGLSLGHSRFDKEATTTYSMVVPDTPWVMSAIGSNLEPPSMRLWDSRTGLELGPRWDTALGFHSDYVPTPDGRHVIFCAKLARYIIVKLDELRAAAEHSGLSPEDEMLLAEIDAARRIVDGRPSPVLSSAEWGEMWKEFSRRHPGFRALRPDRESLLRWHRNRAAIHGPRHEGILWQDGAVEKWHRAQIERIEGED</sequence>
<evidence type="ECO:0000256" key="3">
    <source>
        <dbReference type="ARBA" id="ARBA00022777"/>
    </source>
</evidence>
<dbReference type="Gene3D" id="1.10.510.10">
    <property type="entry name" value="Transferase(Phosphotransferase) domain 1"/>
    <property type="match status" value="1"/>
</dbReference>
<dbReference type="InterPro" id="IPR008271">
    <property type="entry name" value="Ser/Thr_kinase_AS"/>
</dbReference>
<evidence type="ECO:0000256" key="4">
    <source>
        <dbReference type="ARBA" id="ARBA00022840"/>
    </source>
</evidence>
<keyword evidence="3" id="KW-0418">Kinase</keyword>
<proteinExistence type="predicted"/>
<reference evidence="7 8" key="1">
    <citation type="submission" date="2021-06" db="EMBL/GenBank/DDBJ databases">
        <title>Complete genome of Haloferula helveola possessing various polysaccharide degrading enzymes.</title>
        <authorList>
            <person name="Takami H."/>
            <person name="Huang C."/>
            <person name="Hamasaki K."/>
        </authorList>
    </citation>
    <scope>NUCLEOTIDE SEQUENCE [LARGE SCALE GENOMIC DNA]</scope>
    <source>
        <strain evidence="7 8">CN-1</strain>
    </source>
</reference>
<name>A0ABM7RBF2_9BACT</name>
<dbReference type="PROSITE" id="PS00108">
    <property type="entry name" value="PROTEIN_KINASE_ST"/>
    <property type="match status" value="1"/>
</dbReference>
<feature type="binding site" evidence="5">
    <location>
        <position position="64"/>
    </location>
    <ligand>
        <name>ATP</name>
        <dbReference type="ChEBI" id="CHEBI:30616"/>
    </ligand>
</feature>
<dbReference type="PROSITE" id="PS50011">
    <property type="entry name" value="PROTEIN_KINASE_DOM"/>
    <property type="match status" value="1"/>
</dbReference>
<dbReference type="InterPro" id="IPR011047">
    <property type="entry name" value="Quinoprotein_ADH-like_sf"/>
</dbReference>
<dbReference type="CDD" id="cd14014">
    <property type="entry name" value="STKc_PknB_like"/>
    <property type="match status" value="1"/>
</dbReference>
<dbReference type="Gene3D" id="2.130.10.10">
    <property type="entry name" value="YVTN repeat-like/Quinoprotein amine dehydrogenase"/>
    <property type="match status" value="2"/>
</dbReference>
<keyword evidence="2 5" id="KW-0547">Nucleotide-binding</keyword>
<evidence type="ECO:0000256" key="2">
    <source>
        <dbReference type="ARBA" id="ARBA00022741"/>
    </source>
</evidence>
<dbReference type="InterPro" id="IPR015943">
    <property type="entry name" value="WD40/YVTN_repeat-like_dom_sf"/>
</dbReference>
<organism evidence="7 8">
    <name type="scientific">Haloferula helveola</name>
    <dbReference type="NCBI Taxonomy" id="490095"/>
    <lineage>
        <taxon>Bacteria</taxon>
        <taxon>Pseudomonadati</taxon>
        <taxon>Verrucomicrobiota</taxon>
        <taxon>Verrucomicrobiia</taxon>
        <taxon>Verrucomicrobiales</taxon>
        <taxon>Verrucomicrobiaceae</taxon>
        <taxon>Haloferula</taxon>
    </lineage>
</organism>
<keyword evidence="8" id="KW-1185">Reference proteome</keyword>
<dbReference type="InterPro" id="IPR000719">
    <property type="entry name" value="Prot_kinase_dom"/>
</dbReference>
<evidence type="ECO:0000256" key="1">
    <source>
        <dbReference type="ARBA" id="ARBA00022679"/>
    </source>
</evidence>
<accession>A0ABM7RBF2</accession>
<dbReference type="InterPro" id="IPR017441">
    <property type="entry name" value="Protein_kinase_ATP_BS"/>
</dbReference>
<dbReference type="PANTHER" id="PTHR43289:SF6">
    <property type="entry name" value="SERINE_THREONINE-PROTEIN KINASE NEKL-3"/>
    <property type="match status" value="1"/>
</dbReference>
<protein>
    <recommendedName>
        <fullName evidence="6">Protein kinase domain-containing protein</fullName>
    </recommendedName>
</protein>
<evidence type="ECO:0000313" key="7">
    <source>
        <dbReference type="EMBL" id="BCX47407.1"/>
    </source>
</evidence>
<dbReference type="PROSITE" id="PS00107">
    <property type="entry name" value="PROTEIN_KINASE_ATP"/>
    <property type="match status" value="1"/>
</dbReference>
<evidence type="ECO:0000256" key="5">
    <source>
        <dbReference type="PROSITE-ProRule" id="PRU10141"/>
    </source>
</evidence>
<dbReference type="SMART" id="SM00220">
    <property type="entry name" value="S_TKc"/>
    <property type="match status" value="1"/>
</dbReference>